<sequence length="314" mass="33871">MMLPPNAHLKGFHRFGLTRLRSMSSHGTECTPSHGIIQKAPFHSKIPIPTGSIRQTGARRRYISQGRVSFPGLAVLREPHHALGCTVTRLGGSICYREGAHKSLLRNQIPRGKVGKHDVRPTTNISSPSVQYQRPQSEPMSRATQVTVTHRVSPAVLGHTQRIEKSLEGSSSELAGAPFLFPSLRKPSIYANGTDKPLAGLPVAHIFEHPRLLESGAKIGDPVKRDPTPNHRPTNPSAASPTPPPSLAVPALPPTSALSVIDAQEVTYQDILDGLQLGLSAILDSDVDFWVKEVVGTSVRRFLADIAALGELKG</sequence>
<feature type="region of interest" description="Disordered" evidence="1">
    <location>
        <begin position="113"/>
        <end position="143"/>
    </location>
</feature>
<dbReference type="Proteomes" id="UP000011064">
    <property type="component" value="Unassembled WGS sequence"/>
</dbReference>
<gene>
    <name evidence="2" type="ORF">GMDG_02058</name>
</gene>
<dbReference type="InParanoid" id="L8G0G0"/>
<evidence type="ECO:0000313" key="3">
    <source>
        <dbReference type="Proteomes" id="UP000011064"/>
    </source>
</evidence>
<evidence type="ECO:0000313" key="2">
    <source>
        <dbReference type="EMBL" id="ELR06264.1"/>
    </source>
</evidence>
<dbReference type="EMBL" id="GL573195">
    <property type="protein sequence ID" value="ELR06264.1"/>
    <property type="molecule type" value="Genomic_DNA"/>
</dbReference>
<evidence type="ECO:0000256" key="1">
    <source>
        <dbReference type="SAM" id="MobiDB-lite"/>
    </source>
</evidence>
<keyword evidence="3" id="KW-1185">Reference proteome</keyword>
<feature type="compositionally biased region" description="Polar residues" evidence="1">
    <location>
        <begin position="121"/>
        <end position="143"/>
    </location>
</feature>
<organism evidence="2 3">
    <name type="scientific">Pseudogymnoascus destructans (strain ATCC MYA-4855 / 20631-21)</name>
    <name type="common">Bat white-nose syndrome fungus</name>
    <name type="synonym">Geomyces destructans</name>
    <dbReference type="NCBI Taxonomy" id="658429"/>
    <lineage>
        <taxon>Eukaryota</taxon>
        <taxon>Fungi</taxon>
        <taxon>Dikarya</taxon>
        <taxon>Ascomycota</taxon>
        <taxon>Pezizomycotina</taxon>
        <taxon>Leotiomycetes</taxon>
        <taxon>Thelebolales</taxon>
        <taxon>Thelebolaceae</taxon>
        <taxon>Pseudogymnoascus</taxon>
    </lineage>
</organism>
<dbReference type="AlphaFoldDB" id="L8G0G0"/>
<dbReference type="HOGENOM" id="CLU_997954_0_0_1"/>
<dbReference type="OrthoDB" id="3440034at2759"/>
<reference evidence="3" key="1">
    <citation type="submission" date="2010-09" db="EMBL/GenBank/DDBJ databases">
        <title>The genome sequence of Geomyces destructans 20631-21.</title>
        <authorList>
            <consortium name="The Broad Institute Genome Sequencing Platform"/>
            <person name="Cuomo C.A."/>
            <person name="Blehert D.S."/>
            <person name="Lorch J.M."/>
            <person name="Young S.K."/>
            <person name="Zeng Q."/>
            <person name="Gargeya S."/>
            <person name="Fitzgerald M."/>
            <person name="Haas B."/>
            <person name="Abouelleil A."/>
            <person name="Alvarado L."/>
            <person name="Arachchi H.M."/>
            <person name="Berlin A."/>
            <person name="Brown A."/>
            <person name="Chapman S.B."/>
            <person name="Chen Z."/>
            <person name="Dunbar C."/>
            <person name="Freedman E."/>
            <person name="Gearin G."/>
            <person name="Gellesch M."/>
            <person name="Goldberg J."/>
            <person name="Griggs A."/>
            <person name="Gujja S."/>
            <person name="Heiman D."/>
            <person name="Howarth C."/>
            <person name="Larson L."/>
            <person name="Lui A."/>
            <person name="MacDonald P.J.P."/>
            <person name="Montmayeur A."/>
            <person name="Murphy C."/>
            <person name="Neiman D."/>
            <person name="Pearson M."/>
            <person name="Priest M."/>
            <person name="Roberts A."/>
            <person name="Saif S."/>
            <person name="Shea T."/>
            <person name="Shenoy N."/>
            <person name="Sisk P."/>
            <person name="Stolte C."/>
            <person name="Sykes S."/>
            <person name="Wortman J."/>
            <person name="Nusbaum C."/>
            <person name="Birren B."/>
        </authorList>
    </citation>
    <scope>NUCLEOTIDE SEQUENCE [LARGE SCALE GENOMIC DNA]</scope>
    <source>
        <strain evidence="3">ATCC MYA-4855 / 20631-21</strain>
    </source>
</reference>
<proteinExistence type="predicted"/>
<name>L8G0G0_PSED2</name>
<protein>
    <submittedName>
        <fullName evidence="2">Uncharacterized protein</fullName>
    </submittedName>
</protein>
<dbReference type="STRING" id="658429.L8G0G0"/>
<dbReference type="VEuPathDB" id="FungiDB:GMDG_02058"/>
<accession>L8G0G0</accession>
<feature type="region of interest" description="Disordered" evidence="1">
    <location>
        <begin position="216"/>
        <end position="249"/>
    </location>
</feature>